<sequence>MAGYKSSLDAISSKKWGPILGIVIASVIAFILLAYISPSICFGFLICVLVIYFIPYYFGLKSFKLLAVWGIAFILLMPIPLSYFSENVVYEYEDKDIFSESKDKTIINGTVTPYIESENGTYTFTVEADEKYDVVKLWIAPTSAFGIYFVGNGHSSSYSMTTEGKTEDGKNIWSVTLDNLSPNMYSYMFEGKLVNESSEIDGEFTSAVIGPINEDSTSLYVTIYKTTVTNVALYIGLLYFLLMFMMYTNRRNRELFEQQRAKQSRPEEGPDGTFHCPKCNSEVIKGQKFCPQCGESFAVDPKEVQMPSAPFKGADDDYFCTECGTKVDENATVCPGCGKKFE</sequence>
<dbReference type="RefSeq" id="WP_400256613.1">
    <property type="nucleotide sequence ID" value="NZ_CAYAYE010000013.1"/>
</dbReference>
<keyword evidence="1" id="KW-0472">Membrane</keyword>
<feature type="transmembrane region" description="Helical" evidence="1">
    <location>
        <begin position="231"/>
        <end position="248"/>
    </location>
</feature>
<protein>
    <recommendedName>
        <fullName evidence="2">DZANK-type domain-containing protein</fullName>
    </recommendedName>
</protein>
<feature type="transmembrane region" description="Helical" evidence="1">
    <location>
        <begin position="42"/>
        <end position="58"/>
    </location>
</feature>
<name>A0A8J8PG15_9ARCH</name>
<keyword evidence="1" id="KW-0812">Transmembrane</keyword>
<gene>
    <name evidence="3" type="ORF">A3207_02665</name>
</gene>
<dbReference type="AlphaFoldDB" id="A0A8J8PG15"/>
<dbReference type="EMBL" id="LVVT01000014">
    <property type="protein sequence ID" value="TQS82867.1"/>
    <property type="molecule type" value="Genomic_DNA"/>
</dbReference>
<feature type="domain" description="DZANK-type" evidence="2">
    <location>
        <begin position="276"/>
        <end position="338"/>
    </location>
</feature>
<dbReference type="Pfam" id="PF12773">
    <property type="entry name" value="DZR"/>
    <property type="match status" value="1"/>
</dbReference>
<feature type="transmembrane region" description="Helical" evidence="1">
    <location>
        <begin position="16"/>
        <end position="36"/>
    </location>
</feature>
<comment type="caution">
    <text evidence="3">The sequence shown here is derived from an EMBL/GenBank/DDBJ whole genome shotgun (WGS) entry which is preliminary data.</text>
</comment>
<evidence type="ECO:0000256" key="1">
    <source>
        <dbReference type="SAM" id="Phobius"/>
    </source>
</evidence>
<feature type="transmembrane region" description="Helical" evidence="1">
    <location>
        <begin position="65"/>
        <end position="84"/>
    </location>
</feature>
<evidence type="ECO:0000313" key="4">
    <source>
        <dbReference type="Proteomes" id="UP000752814"/>
    </source>
</evidence>
<reference evidence="3" key="1">
    <citation type="submission" date="2016-03" db="EMBL/GenBank/DDBJ databases">
        <authorList>
            <person name="Borrel G."/>
            <person name="Mccann A."/>
            <person name="O'Toole P.W."/>
        </authorList>
    </citation>
    <scope>NUCLEOTIDE SEQUENCE</scope>
    <source>
        <strain evidence="3">183</strain>
    </source>
</reference>
<organism evidence="3 4">
    <name type="scientific">Candidatus Methanomassiliicoccus intestinalis</name>
    <dbReference type="NCBI Taxonomy" id="1406512"/>
    <lineage>
        <taxon>Archaea</taxon>
        <taxon>Methanobacteriati</taxon>
        <taxon>Thermoplasmatota</taxon>
        <taxon>Thermoplasmata</taxon>
        <taxon>Methanomassiliicoccales</taxon>
        <taxon>Methanomassiliicoccaceae</taxon>
        <taxon>Methanomassiliicoccus</taxon>
    </lineage>
</organism>
<dbReference type="Proteomes" id="UP000752814">
    <property type="component" value="Unassembled WGS sequence"/>
</dbReference>
<evidence type="ECO:0000259" key="2">
    <source>
        <dbReference type="Pfam" id="PF12773"/>
    </source>
</evidence>
<evidence type="ECO:0000313" key="3">
    <source>
        <dbReference type="EMBL" id="TQS82867.1"/>
    </source>
</evidence>
<dbReference type="InterPro" id="IPR025874">
    <property type="entry name" value="DZR"/>
</dbReference>
<proteinExistence type="predicted"/>
<keyword evidence="1" id="KW-1133">Transmembrane helix</keyword>
<accession>A0A8J8PG15</accession>